<dbReference type="InterPro" id="IPR054547">
    <property type="entry name" value="NNH1"/>
</dbReference>
<dbReference type="EMBL" id="JACYXC010000001">
    <property type="protein sequence ID" value="MBH5335687.1"/>
    <property type="molecule type" value="Genomic_DNA"/>
</dbReference>
<dbReference type="Gene3D" id="3.80.10.10">
    <property type="entry name" value="Ribonuclease Inhibitor"/>
    <property type="match status" value="1"/>
</dbReference>
<sequence>MDPAVVGARLASGVVAPLVRKLFVTEGPGAGVADRPVRISSLVSFTGEKRTLTEKDLHKLARKLVERAVAAAGPGERPCPADEEAAVTDALARTLAVLGELDMDDVQAVRLGHRTLVLRLVNLALDQGLALDLSWDATEFYRSLLETACLHILHFFTQRSTFVARTLLEQSRQLDELTEKIDRLLERDPPSADARFEARYGEYIATKHGTLSIVGLDLDRSQASWALDTAYLSLRAVSREETAGDGLGADGPPRPADQALAGHRRVLLRGVAGSGKTTLVQWLAVAAARARPPAGLEQLTGRVPFVIPLRTAIRAGALPTPDGFLAAVRNPLHGAQPDGWAHRVLDAGRGLLLIDGMDEIPEPERERARAWLEDLLIAYPGNLWLVTSRPTAVADDWLADQGFTELELAPMGRDDTAAFITRWHDAALATCRTDDERERIPGYRDALLTAVTAKADLTGLATNPLMCGLICALHRARRGYLPPGRKELYDAALLMLLERRDRERDIFTTGDVQLPAETQIQLLQRLAYWLIRNGQSEMDTEQAERVLAEALPSVAAAQVLGGATQVLAHLLLRSGLLRRPSWNTVDFVHRTFQDYLGAKAAVEHGDFGLLVNNAHDSQWEDVVRMAVAHARPRERAELLTRLLDRADRTPELRTRLHLLAAACLEHAPDLDPAVRDAVKAEAAWEVPPVTAAEARALAEIGPLTLELLPTRAELDRMREELRTLGHLPDPCAPRTRDPHGPHDSYGPHGPHGPQGPDDPYAPYEACVITATLIGTDAALPYLRDFADHPYLPVRSQLSASWGRFDTARYHAEVVSRLAPDDLYFTAETPEQLRLLLADGRRMLMLRGDFPADRLRALLPGGEITHLRLDRNPSLSDLAVLDHLAGLRALVLTRCGPATDLSPVAGLGLHSLDWAPPAPRPLPEGLEKLTGLRQLRLTLPGPSTPPALLPRLDRLELDVFHPELDVPTLVACFPGLRHLRIAFRTYRSNPEKGRIDLAPLASLPGLRQLFLANAEVTGAEQLAGVGVTVHDRPPRLTGLPTEPAAPL</sequence>
<name>A0ABS0NKP9_9ACTN</name>
<reference evidence="5 6" key="1">
    <citation type="submission" date="2020-09" db="EMBL/GenBank/DDBJ databases">
        <title>Biosynthesis of the nuclear factor of activated T cells inhibitor NFAT-133 and its congeners in Streptomyces pactum.</title>
        <authorList>
            <person name="Zhou W."/>
            <person name="Posri P."/>
            <person name="Abugrain M.E."/>
            <person name="Weisberg A.J."/>
            <person name="Chang J.H."/>
            <person name="Mahmud T."/>
        </authorList>
    </citation>
    <scope>NUCLEOTIDE SEQUENCE [LARGE SCALE GENOMIC DNA]</scope>
    <source>
        <strain evidence="5 6">ATCC 27456</strain>
    </source>
</reference>
<dbReference type="PANTHER" id="PTHR46844:SF1">
    <property type="entry name" value="SLR5058 PROTEIN"/>
    <property type="match status" value="1"/>
</dbReference>
<dbReference type="Pfam" id="PF05729">
    <property type="entry name" value="NACHT"/>
    <property type="match status" value="1"/>
</dbReference>
<keyword evidence="1" id="KW-0547">Nucleotide-binding</keyword>
<gene>
    <name evidence="5" type="ORF">IHE55_13125</name>
</gene>
<proteinExistence type="predicted"/>
<dbReference type="Pfam" id="PF22733">
    <property type="entry name" value="NNH1"/>
    <property type="match status" value="1"/>
</dbReference>
<dbReference type="SUPFAM" id="SSF52540">
    <property type="entry name" value="P-loop containing nucleoside triphosphate hydrolases"/>
    <property type="match status" value="1"/>
</dbReference>
<dbReference type="PANTHER" id="PTHR46844">
    <property type="entry name" value="SLR5058 PROTEIN"/>
    <property type="match status" value="1"/>
</dbReference>
<evidence type="ECO:0000256" key="1">
    <source>
        <dbReference type="ARBA" id="ARBA00022741"/>
    </source>
</evidence>
<dbReference type="InterPro" id="IPR032675">
    <property type="entry name" value="LRR_dom_sf"/>
</dbReference>
<feature type="domain" description="NACHT" evidence="4">
    <location>
        <begin position="264"/>
        <end position="603"/>
    </location>
</feature>
<dbReference type="SUPFAM" id="SSF52058">
    <property type="entry name" value="L domain-like"/>
    <property type="match status" value="1"/>
</dbReference>
<comment type="caution">
    <text evidence="5">The sequence shown here is derived from an EMBL/GenBank/DDBJ whole genome shotgun (WGS) entry which is preliminary data.</text>
</comment>
<organism evidence="5 6">
    <name type="scientific">Streptomyces pactum</name>
    <dbReference type="NCBI Taxonomy" id="68249"/>
    <lineage>
        <taxon>Bacteria</taxon>
        <taxon>Bacillati</taxon>
        <taxon>Actinomycetota</taxon>
        <taxon>Actinomycetes</taxon>
        <taxon>Kitasatosporales</taxon>
        <taxon>Streptomycetaceae</taxon>
        <taxon>Streptomyces</taxon>
    </lineage>
</organism>
<evidence type="ECO:0000256" key="3">
    <source>
        <dbReference type="SAM" id="MobiDB-lite"/>
    </source>
</evidence>
<evidence type="ECO:0000313" key="6">
    <source>
        <dbReference type="Proteomes" id="UP000807371"/>
    </source>
</evidence>
<dbReference type="InterPro" id="IPR007111">
    <property type="entry name" value="NACHT_NTPase"/>
</dbReference>
<keyword evidence="2" id="KW-0067">ATP-binding</keyword>
<evidence type="ECO:0000259" key="4">
    <source>
        <dbReference type="PROSITE" id="PS50837"/>
    </source>
</evidence>
<dbReference type="Gene3D" id="3.40.50.300">
    <property type="entry name" value="P-loop containing nucleotide triphosphate hydrolases"/>
    <property type="match status" value="1"/>
</dbReference>
<evidence type="ECO:0000313" key="5">
    <source>
        <dbReference type="EMBL" id="MBH5335687.1"/>
    </source>
</evidence>
<evidence type="ECO:0000256" key="2">
    <source>
        <dbReference type="ARBA" id="ARBA00022840"/>
    </source>
</evidence>
<dbReference type="InterPro" id="IPR027417">
    <property type="entry name" value="P-loop_NTPase"/>
</dbReference>
<feature type="region of interest" description="Disordered" evidence="3">
    <location>
        <begin position="725"/>
        <end position="760"/>
    </location>
</feature>
<dbReference type="PROSITE" id="PS50837">
    <property type="entry name" value="NACHT"/>
    <property type="match status" value="1"/>
</dbReference>
<dbReference type="RefSeq" id="WP_197989200.1">
    <property type="nucleotide sequence ID" value="NZ_JACYXC010000001.1"/>
</dbReference>
<accession>A0ABS0NKP9</accession>
<dbReference type="Proteomes" id="UP000807371">
    <property type="component" value="Unassembled WGS sequence"/>
</dbReference>
<keyword evidence="6" id="KW-1185">Reference proteome</keyword>
<protein>
    <submittedName>
        <fullName evidence="5">NACHT domain-containing protein</fullName>
    </submittedName>
</protein>